<reference evidence="1" key="1">
    <citation type="submission" date="2024-05" db="EMBL/GenBank/DDBJ databases">
        <title>Transcriptome analysis of the degradation process of organic nitrogen by two heterotrophic nitrifying and aerobic denitrifying bacteria, Achromobacter sp. HNDS-1 and Enterobacter sp. HNDS-6.</title>
        <authorList>
            <person name="Huang Y."/>
        </authorList>
    </citation>
    <scope>NUCLEOTIDE SEQUENCE</scope>
    <source>
        <strain evidence="1">HNDS-1</strain>
    </source>
</reference>
<name>A0AAU7LFF9_9BURK</name>
<accession>A0AAU7LFF9</accession>
<dbReference type="CDD" id="cd00093">
    <property type="entry name" value="HTH_XRE"/>
    <property type="match status" value="1"/>
</dbReference>
<evidence type="ECO:0000313" key="1">
    <source>
        <dbReference type="EMBL" id="XBP00402.1"/>
    </source>
</evidence>
<dbReference type="InterPro" id="IPR001387">
    <property type="entry name" value="Cro/C1-type_HTH"/>
</dbReference>
<dbReference type="RefSeq" id="WP_348995727.1">
    <property type="nucleotide sequence ID" value="NZ_CP157584.1"/>
</dbReference>
<dbReference type="EMBL" id="CP157584">
    <property type="protein sequence ID" value="XBP00402.1"/>
    <property type="molecule type" value="Genomic_DNA"/>
</dbReference>
<sequence>MTLAMLTFRGVNYLIYINLMIKNRSDLNPIGRGEDLRLLCRQYVQHRGTEQEKQLSDQIARLVLTNPDIRAIAWSALRRYGHLGSDRLEELLSELAAVVVIRLLPRMRDPDAIWGALKGCARNLVLDYTRNPYDSELPFTADLDDPKVGAALVPVESDTLRLDTTMMAKKAHAQLAAALAAPPTREDWIPVPIPPLDGQLPGAPVPLAELSTLPAKPTRAPRTAKIASAGQLELREIKTKLQMTIPELAAALSSNPNTLSAYMKGIAPLPDEVLERARLLFRAKFDQVKQQNDRWKQIAGKSGSMAKMIAEWKERAGVRTNRELAQILDVSETTITRWSQDLNIPPPHRMRKYDGLVDAAGGKAAKT</sequence>
<dbReference type="AlphaFoldDB" id="A0AAU7LFF9"/>
<protein>
    <recommendedName>
        <fullName evidence="2">HTH cro/C1-type domain-containing protein</fullName>
    </recommendedName>
</protein>
<proteinExistence type="predicted"/>
<evidence type="ECO:0008006" key="2">
    <source>
        <dbReference type="Google" id="ProtNLM"/>
    </source>
</evidence>
<dbReference type="KEGG" id="achh:ABFG95_07990"/>
<organism evidence="1">
    <name type="scientific">Achromobacter sp. HNDS-1</name>
    <dbReference type="NCBI Taxonomy" id="3151598"/>
    <lineage>
        <taxon>Bacteria</taxon>
        <taxon>Pseudomonadati</taxon>
        <taxon>Pseudomonadota</taxon>
        <taxon>Betaproteobacteria</taxon>
        <taxon>Burkholderiales</taxon>
        <taxon>Alcaligenaceae</taxon>
        <taxon>Achromobacter</taxon>
    </lineage>
</organism>
<gene>
    <name evidence="1" type="ORF">ABFG95_07990</name>
</gene>